<protein>
    <submittedName>
        <fullName evidence="2">Uncharacterized protein</fullName>
    </submittedName>
</protein>
<dbReference type="EMBL" id="JANPWB010000003">
    <property type="protein sequence ID" value="KAJ1201632.1"/>
    <property type="molecule type" value="Genomic_DNA"/>
</dbReference>
<evidence type="ECO:0000313" key="3">
    <source>
        <dbReference type="Proteomes" id="UP001066276"/>
    </source>
</evidence>
<name>A0AAV7VN80_PLEWA</name>
<feature type="compositionally biased region" description="Basic and acidic residues" evidence="1">
    <location>
        <begin position="86"/>
        <end position="97"/>
    </location>
</feature>
<dbReference type="Proteomes" id="UP001066276">
    <property type="component" value="Chromosome 2_1"/>
</dbReference>
<keyword evidence="3" id="KW-1185">Reference proteome</keyword>
<dbReference type="AlphaFoldDB" id="A0AAV7VN80"/>
<reference evidence="2" key="1">
    <citation type="journal article" date="2022" name="bioRxiv">
        <title>Sequencing and chromosome-scale assembly of the giantPleurodeles waltlgenome.</title>
        <authorList>
            <person name="Brown T."/>
            <person name="Elewa A."/>
            <person name="Iarovenko S."/>
            <person name="Subramanian E."/>
            <person name="Araus A.J."/>
            <person name="Petzold A."/>
            <person name="Susuki M."/>
            <person name="Suzuki K.-i.T."/>
            <person name="Hayashi T."/>
            <person name="Toyoda A."/>
            <person name="Oliveira C."/>
            <person name="Osipova E."/>
            <person name="Leigh N.D."/>
            <person name="Simon A."/>
            <person name="Yun M.H."/>
        </authorList>
    </citation>
    <scope>NUCLEOTIDE SEQUENCE</scope>
    <source>
        <strain evidence="2">20211129_DDA</strain>
        <tissue evidence="2">Liver</tissue>
    </source>
</reference>
<evidence type="ECO:0000313" key="2">
    <source>
        <dbReference type="EMBL" id="KAJ1201632.1"/>
    </source>
</evidence>
<sequence length="260" mass="28089">MCHVTYAAMTRQVCVKYSAGAWLCHEGRWPPKSRAPCCSDPEEEGVGFAAAETTILTRVRAPLLSPSSRFGKERPATETLSAGSASRKEWPIRRAESRLPSSATGPPETRGIQCEGPRGTSRCPGPPASWRDPPRSTGGPAVRLDDRGPAEEEELRPRVGNRAASPPLQRPARQPMDTINTSRTLDVTGEDEGGGILPPGPEKESTTHYDTNTCQGGRDPERLARSHDNRGQVLHAVAVCTQLSERDKSKSPLKPTIVSP</sequence>
<evidence type="ECO:0000256" key="1">
    <source>
        <dbReference type="SAM" id="MobiDB-lite"/>
    </source>
</evidence>
<proteinExistence type="predicted"/>
<feature type="region of interest" description="Disordered" evidence="1">
    <location>
        <begin position="66"/>
        <end position="219"/>
    </location>
</feature>
<comment type="caution">
    <text evidence="2">The sequence shown here is derived from an EMBL/GenBank/DDBJ whole genome shotgun (WGS) entry which is preliminary data.</text>
</comment>
<accession>A0AAV7VN80</accession>
<gene>
    <name evidence="2" type="ORF">NDU88_005438</name>
</gene>
<organism evidence="2 3">
    <name type="scientific">Pleurodeles waltl</name>
    <name type="common">Iberian ribbed newt</name>
    <dbReference type="NCBI Taxonomy" id="8319"/>
    <lineage>
        <taxon>Eukaryota</taxon>
        <taxon>Metazoa</taxon>
        <taxon>Chordata</taxon>
        <taxon>Craniata</taxon>
        <taxon>Vertebrata</taxon>
        <taxon>Euteleostomi</taxon>
        <taxon>Amphibia</taxon>
        <taxon>Batrachia</taxon>
        <taxon>Caudata</taxon>
        <taxon>Salamandroidea</taxon>
        <taxon>Salamandridae</taxon>
        <taxon>Pleurodelinae</taxon>
        <taxon>Pleurodeles</taxon>
    </lineage>
</organism>